<reference evidence="4 5" key="2">
    <citation type="submission" date="2018-06" db="EMBL/GenBank/DDBJ databases">
        <authorList>
            <consortium name="Pathogen Informatics"/>
            <person name="Doyle S."/>
        </authorList>
    </citation>
    <scope>NUCLEOTIDE SEQUENCE [LARGE SCALE GENOMIC DNA]</scope>
    <source>
        <strain evidence="4 5">NCTC10476</strain>
    </source>
</reference>
<gene>
    <name evidence="3" type="ORF">CSF007_14745</name>
    <name evidence="4" type="ORF">NCTC10476_02768</name>
</gene>
<protein>
    <recommendedName>
        <fullName evidence="2">UPF0149 protein CSF007_14745</fullName>
    </recommendedName>
</protein>
<dbReference type="STRING" id="29486.UGYR_07125"/>
<keyword evidence="5" id="KW-1185">Reference proteome</keyword>
<organism evidence="4 5">
    <name type="scientific">Yersinia ruckeri</name>
    <dbReference type="NCBI Taxonomy" id="29486"/>
    <lineage>
        <taxon>Bacteria</taxon>
        <taxon>Pseudomonadati</taxon>
        <taxon>Pseudomonadota</taxon>
        <taxon>Gammaproteobacteria</taxon>
        <taxon>Enterobacterales</taxon>
        <taxon>Yersiniaceae</taxon>
        <taxon>Yersinia</taxon>
    </lineage>
</organism>
<dbReference type="NCBIfam" id="NF002477">
    <property type="entry name" value="PRK01736.1"/>
    <property type="match status" value="1"/>
</dbReference>
<reference evidence="3" key="1">
    <citation type="journal article" date="2015" name="Genome Announc.">
        <title>Complete Genome Sequence of Yersinia ruckeri Strain CSF007-82, Etiologic Agent of Red Mouth Disease in Salmonid Fish.</title>
        <authorList>
            <person name="Nelson M.C."/>
            <person name="LaPatra S.E."/>
            <person name="Welch T.J."/>
            <person name="Graf J."/>
        </authorList>
    </citation>
    <scope>NUCLEOTIDE SEQUENCE</scope>
    <source>
        <strain evidence="3">CSF007-82</strain>
    </source>
</reference>
<sequence length="192" mass="21105">MSIQNTLPTYLSLAQALNQQAVALTPAEMHGLISGMLCGGSKDNGWQTLLHELTNEGLAFPQALGLPLQQLHETTQEALENEGFMFQLLLPEGDDVSVFDRADALSGWVNHFLLGLGMLQPKLAQVKDEVGEAIDDLRNIAQLGYDEDEDQEELAQSLEEVAEYVRVAALLCHIEFTQPKPTAVEMPKPTLH</sequence>
<dbReference type="AlphaFoldDB" id="A0A085UB59"/>
<dbReference type="InterPro" id="IPR036255">
    <property type="entry name" value="YgfB-like_sf"/>
</dbReference>
<dbReference type="Pfam" id="PF03695">
    <property type="entry name" value="UPF0149"/>
    <property type="match status" value="1"/>
</dbReference>
<dbReference type="SUPFAM" id="SSF101327">
    <property type="entry name" value="YgfB-like"/>
    <property type="match status" value="1"/>
</dbReference>
<dbReference type="PANTHER" id="PTHR37528">
    <property type="entry name" value="UPF0149 PROTEIN YGFB"/>
    <property type="match status" value="1"/>
</dbReference>
<evidence type="ECO:0000313" key="4">
    <source>
        <dbReference type="EMBL" id="SUQ01415.1"/>
    </source>
</evidence>
<dbReference type="RefSeq" id="WP_004719211.1">
    <property type="nucleotide sequence ID" value="NZ_CABIHR010000003.1"/>
</dbReference>
<comment type="similarity">
    <text evidence="1 2">Belongs to the UPF0149 family.</text>
</comment>
<dbReference type="NCBIfam" id="TIGR02292">
    <property type="entry name" value="ygfB_yecA"/>
    <property type="match status" value="1"/>
</dbReference>
<dbReference type="PATRIC" id="fig|29486.44.peg.207"/>
<evidence type="ECO:0000256" key="1">
    <source>
        <dbReference type="ARBA" id="ARBA00038308"/>
    </source>
</evidence>
<accession>A0A085UB59</accession>
<name>A0A085UB59_YERRU</name>
<dbReference type="eggNOG" id="COG3079">
    <property type="taxonomic scope" value="Bacteria"/>
</dbReference>
<proteinExistence type="inferred from homology"/>
<dbReference type="HAMAP" id="MF_00346">
    <property type="entry name" value="UPF0149"/>
    <property type="match status" value="1"/>
</dbReference>
<evidence type="ECO:0000313" key="3">
    <source>
        <dbReference type="EMBL" id="CEK28673.1"/>
    </source>
</evidence>
<dbReference type="FunFam" id="1.20.120.740:FF:000001">
    <property type="entry name" value="UPF0149 protein YgfB"/>
    <property type="match status" value="1"/>
</dbReference>
<evidence type="ECO:0000313" key="5">
    <source>
        <dbReference type="Proteomes" id="UP000255169"/>
    </source>
</evidence>
<dbReference type="Gene3D" id="1.20.120.740">
    <property type="entry name" value="YgfB uncharacterised protein family UPF0149, PF03695"/>
    <property type="match status" value="1"/>
</dbReference>
<dbReference type="PANTHER" id="PTHR37528:SF1">
    <property type="entry name" value="UPF0149 PROTEIN YGFB"/>
    <property type="match status" value="1"/>
</dbReference>
<dbReference type="KEGG" id="yrb:UGYR_07125"/>
<dbReference type="EMBL" id="LN681231">
    <property type="protein sequence ID" value="CEK28673.1"/>
    <property type="molecule type" value="Genomic_DNA"/>
</dbReference>
<dbReference type="Proteomes" id="UP000255169">
    <property type="component" value="Unassembled WGS sequence"/>
</dbReference>
<dbReference type="GO" id="GO:0005829">
    <property type="term" value="C:cytosol"/>
    <property type="evidence" value="ECO:0007669"/>
    <property type="project" value="TreeGrafter"/>
</dbReference>
<dbReference type="InterPro" id="IPR011978">
    <property type="entry name" value="YgfB-like"/>
</dbReference>
<dbReference type="GeneID" id="66880554"/>
<evidence type="ECO:0000256" key="2">
    <source>
        <dbReference type="HAMAP-Rule" id="MF_00346"/>
    </source>
</evidence>
<dbReference type="EMBL" id="UHJG01000001">
    <property type="protein sequence ID" value="SUQ01415.1"/>
    <property type="molecule type" value="Genomic_DNA"/>
</dbReference>
<dbReference type="OrthoDB" id="9783391at2"/>